<evidence type="ECO:0000313" key="4">
    <source>
        <dbReference type="Proteomes" id="UP000425817"/>
    </source>
</evidence>
<accession>A0A6I6H3F9</accession>
<protein>
    <submittedName>
        <fullName evidence="3">Phenylpropionate dioxygenase</fullName>
    </submittedName>
</protein>
<reference evidence="3 4" key="1">
    <citation type="submission" date="2019-12" db="EMBL/GenBank/DDBJ databases">
        <title>Hybrid Genome Assemblies of two High G+C Isolates from Undergraduate Microbiology Courses.</title>
        <authorList>
            <person name="Ne Ville C.J."/>
            <person name="Enright D."/>
            <person name="Hernandez I."/>
            <person name="Dodsworth J."/>
            <person name="Orwin P.M."/>
        </authorList>
    </citation>
    <scope>NUCLEOTIDE SEQUENCE [LARGE SCALE GENOMIC DNA]</scope>
    <source>
        <strain evidence="3 4">CSUSB</strain>
    </source>
</reference>
<evidence type="ECO:0000256" key="1">
    <source>
        <dbReference type="ARBA" id="ARBA00009570"/>
    </source>
</evidence>
<name>A0A6I6H3F9_VARPD</name>
<dbReference type="InterPro" id="IPR032710">
    <property type="entry name" value="NTF2-like_dom_sf"/>
</dbReference>
<dbReference type="PANTHER" id="PTHR41534:SF1">
    <property type="entry name" value="BLR3401 PROTEIN"/>
    <property type="match status" value="1"/>
</dbReference>
<dbReference type="AlphaFoldDB" id="A0A6I6H3F9"/>
<dbReference type="PANTHER" id="PTHR41534">
    <property type="entry name" value="BLR3401 PROTEIN"/>
    <property type="match status" value="1"/>
</dbReference>
<proteinExistence type="inferred from homology"/>
<evidence type="ECO:0000256" key="2">
    <source>
        <dbReference type="ARBA" id="ARBA00023002"/>
    </source>
</evidence>
<dbReference type="SUPFAM" id="SSF54427">
    <property type="entry name" value="NTF2-like"/>
    <property type="match status" value="1"/>
</dbReference>
<keyword evidence="2" id="KW-0560">Oxidoreductase</keyword>
<dbReference type="Gene3D" id="3.10.450.50">
    <property type="match status" value="1"/>
</dbReference>
<sequence length="166" mass="19359">MAGTDASTQITRQDLIDFVVNEARLLDTRRYEEWNALFTDDAFYWVPLVPDQEDGLNHTSHLYEDKLLRDLRIERLKSPRAFSQQPPSRCHHLLQVPVVETFDAEGNRFVVRTEFHYTESQGDELQFYVGTFFHYLAVHDGTLRMTLKRVNLLNCDAALPAVQLFI</sequence>
<dbReference type="GO" id="GO:0019380">
    <property type="term" value="P:3-phenylpropionate catabolic process"/>
    <property type="evidence" value="ECO:0007669"/>
    <property type="project" value="TreeGrafter"/>
</dbReference>
<dbReference type="Proteomes" id="UP000425817">
    <property type="component" value="Chromosome"/>
</dbReference>
<evidence type="ECO:0000313" key="3">
    <source>
        <dbReference type="EMBL" id="QGW81470.1"/>
    </source>
</evidence>
<gene>
    <name evidence="3" type="ORF">GOQ09_07645</name>
</gene>
<dbReference type="EMBL" id="CP046622">
    <property type="protein sequence ID" value="QGW81470.1"/>
    <property type="molecule type" value="Genomic_DNA"/>
</dbReference>
<comment type="similarity">
    <text evidence="1">Belongs to the bacterial ring-hydroxylating dioxygenase beta subunit family.</text>
</comment>
<organism evidence="3 4">
    <name type="scientific">Variovorax paradoxus</name>
    <dbReference type="NCBI Taxonomy" id="34073"/>
    <lineage>
        <taxon>Bacteria</taxon>
        <taxon>Pseudomonadati</taxon>
        <taxon>Pseudomonadota</taxon>
        <taxon>Betaproteobacteria</taxon>
        <taxon>Burkholderiales</taxon>
        <taxon>Comamonadaceae</taxon>
        <taxon>Variovorax</taxon>
    </lineage>
</organism>
<dbReference type="Pfam" id="PF00866">
    <property type="entry name" value="Ring_hydroxyl_B"/>
    <property type="match status" value="1"/>
</dbReference>
<keyword evidence="3" id="KW-0223">Dioxygenase</keyword>
<dbReference type="GO" id="GO:0051213">
    <property type="term" value="F:dioxygenase activity"/>
    <property type="evidence" value="ECO:0007669"/>
    <property type="project" value="UniProtKB-KW"/>
</dbReference>
<dbReference type="InterPro" id="IPR000391">
    <property type="entry name" value="Rng_hydr_dOase-bsu"/>
</dbReference>
<dbReference type="OrthoDB" id="7062869at2"/>
<dbReference type="RefSeq" id="WP_157612893.1">
    <property type="nucleotide sequence ID" value="NZ_CP046622.1"/>
</dbReference>